<evidence type="ECO:0000256" key="2">
    <source>
        <dbReference type="SAM" id="SignalP"/>
    </source>
</evidence>
<proteinExistence type="predicted"/>
<dbReference type="Proteomes" id="UP000000739">
    <property type="component" value="Chromosome"/>
</dbReference>
<feature type="compositionally biased region" description="Acidic residues" evidence="1">
    <location>
        <begin position="81"/>
        <end position="91"/>
    </location>
</feature>
<reference evidence="3 4" key="1">
    <citation type="journal article" date="2012" name="Environ. Microbiol.">
        <title>The genome sequence of Desulfatibacillum alkenivorans AK-01: a blueprint for anaerobic alkane oxidation.</title>
        <authorList>
            <person name="Callaghan A.V."/>
            <person name="Morris B.E."/>
            <person name="Pereira I.A."/>
            <person name="McInerney M.J."/>
            <person name="Austin R.N."/>
            <person name="Groves J.T."/>
            <person name="Kukor J.J."/>
            <person name="Suflita J.M."/>
            <person name="Young L.Y."/>
            <person name="Zylstra G.J."/>
            <person name="Wawrik B."/>
        </authorList>
    </citation>
    <scope>NUCLEOTIDE SEQUENCE [LARGE SCALE GENOMIC DNA]</scope>
    <source>
        <strain evidence="3 4">AK-01</strain>
    </source>
</reference>
<protein>
    <submittedName>
        <fullName evidence="3">Uncharacterized protein</fullName>
    </submittedName>
</protein>
<accession>B8FKT5</accession>
<keyword evidence="4" id="KW-1185">Reference proteome</keyword>
<organism evidence="3 4">
    <name type="scientific">Desulfatibacillum aliphaticivorans</name>
    <dbReference type="NCBI Taxonomy" id="218208"/>
    <lineage>
        <taxon>Bacteria</taxon>
        <taxon>Pseudomonadati</taxon>
        <taxon>Thermodesulfobacteriota</taxon>
        <taxon>Desulfobacteria</taxon>
        <taxon>Desulfobacterales</taxon>
        <taxon>Desulfatibacillaceae</taxon>
        <taxon>Desulfatibacillum</taxon>
    </lineage>
</organism>
<feature type="region of interest" description="Disordered" evidence="1">
    <location>
        <begin position="79"/>
        <end position="101"/>
    </location>
</feature>
<evidence type="ECO:0000313" key="4">
    <source>
        <dbReference type="Proteomes" id="UP000000739"/>
    </source>
</evidence>
<feature type="chain" id="PRO_5002869486" evidence="2">
    <location>
        <begin position="26"/>
        <end position="329"/>
    </location>
</feature>
<dbReference type="RefSeq" id="WP_015947527.1">
    <property type="nucleotide sequence ID" value="NC_011768.1"/>
</dbReference>
<dbReference type="AlphaFoldDB" id="B8FKT5"/>
<keyword evidence="2" id="KW-0732">Signal</keyword>
<gene>
    <name evidence="3" type="ordered locus">Dalk_2765</name>
</gene>
<evidence type="ECO:0000256" key="1">
    <source>
        <dbReference type="SAM" id="MobiDB-lite"/>
    </source>
</evidence>
<dbReference type="HOGENOM" id="CLU_843920_0_0_7"/>
<sequence length="329" mass="36512">MKIFSGRTLICTLAFFSLTAFSAQAYVLPAEQVLELMVKAQGPAKGLSVAEQVVVYPPPEIQPEQAVQTETDAAATGMENQEGEAVGEESSETPPPAPLTVEGSASYQFPDKFREEIKYPTGLGILAVSPAGAAKVENNYLISEFEDQYDLFKEPLLYRNAMLLQERLSLAGVRTDVCSLGYWQGKAAFVIGAQFPDETVPQLWVEKNTFLPIRFIVTRAAPSGNQDSLEVQYSDWQGLLVQDGKKIRHRYPGRITFVSNGQIVSQRTMVNYAMNPSFTPESFDVSRMRRAYEPAPHLMPKDPVSEEMQGVHNAFEEFKKTIGQDGKNQ</sequence>
<dbReference type="KEGG" id="dal:Dalk_2765"/>
<evidence type="ECO:0000313" key="3">
    <source>
        <dbReference type="EMBL" id="ACL04457.1"/>
    </source>
</evidence>
<feature type="signal peptide" evidence="2">
    <location>
        <begin position="1"/>
        <end position="25"/>
    </location>
</feature>
<dbReference type="EMBL" id="CP001322">
    <property type="protein sequence ID" value="ACL04457.1"/>
    <property type="molecule type" value="Genomic_DNA"/>
</dbReference>
<dbReference type="eggNOG" id="ENOG50331Q7">
    <property type="taxonomic scope" value="Bacteria"/>
</dbReference>
<name>B8FKT5_DESAL</name>